<evidence type="ECO:0000256" key="1">
    <source>
        <dbReference type="ARBA" id="ARBA00006382"/>
    </source>
</evidence>
<dbReference type="PIRSF" id="PIRSF000185">
    <property type="entry name" value="Glu_DH"/>
    <property type="match status" value="1"/>
</dbReference>
<dbReference type="GO" id="GO:0005829">
    <property type="term" value="C:cytosol"/>
    <property type="evidence" value="ECO:0007669"/>
    <property type="project" value="TreeGrafter"/>
</dbReference>
<keyword evidence="6" id="KW-0520">NAD</keyword>
<dbReference type="Proteomes" id="UP000318384">
    <property type="component" value="Chromosome"/>
</dbReference>
<dbReference type="InterPro" id="IPR036291">
    <property type="entry name" value="NAD(P)-bd_dom_sf"/>
</dbReference>
<feature type="active site" description="Proton donor" evidence="5">
    <location>
        <position position="130"/>
    </location>
</feature>
<dbReference type="PANTHER" id="PTHR43571:SF1">
    <property type="entry name" value="NADP-SPECIFIC GLUTAMATE DEHYDROGENASE 1-RELATED"/>
    <property type="match status" value="1"/>
</dbReference>
<feature type="binding site" evidence="6">
    <location>
        <position position="169"/>
    </location>
    <ligand>
        <name>substrate</name>
    </ligand>
</feature>
<dbReference type="InterPro" id="IPR033524">
    <property type="entry name" value="Glu/Leu/Phe/Val_DH_AS"/>
</dbReference>
<evidence type="ECO:0000313" key="11">
    <source>
        <dbReference type="Proteomes" id="UP000318384"/>
    </source>
</evidence>
<evidence type="ECO:0000256" key="4">
    <source>
        <dbReference type="PIRNR" id="PIRNR000185"/>
    </source>
</evidence>
<keyword evidence="3 4" id="KW-0560">Oxidoreductase</keyword>
<evidence type="ECO:0000313" key="10">
    <source>
        <dbReference type="EMBL" id="QDU09027.1"/>
    </source>
</evidence>
<comment type="subunit">
    <text evidence="2">Homohexamer.</text>
</comment>
<name>A0A517WUT3_9PLAN</name>
<dbReference type="GO" id="GO:0006537">
    <property type="term" value="P:glutamate biosynthetic process"/>
    <property type="evidence" value="ECO:0007669"/>
    <property type="project" value="TreeGrafter"/>
</dbReference>
<feature type="binding site" evidence="6">
    <location>
        <position position="94"/>
    </location>
    <ligand>
        <name>substrate</name>
    </ligand>
</feature>
<sequence length="450" mass="49643">MEFQNCQNVDDFMSGLIKRNPGEPEFHQAVREVAESIIPFVLENKKYQEAQILERMTEPDRIVIFRVTWEDDQNRIRANRAWRVQFNNSIGPYKGGMRFHASVTQSVLKFLGFEQTFKNSLTGLPMGGAKGGSNFNPKGKSDNEVMRFCQSLMTELHRHIGEDTDVPAGDIGVGAREISYLFGQYKRLENRFVGTLTGKSLEFGGSRVRTEATGYGCIYFCEEMFKSQGESIRGKTVGISGSGNVAIYAAEKAVELGAKVLTLSDSSGFIHDPEGIDAEKIAFVKDLKEVRRGRIHEYTEKFNAASFHKGKRPWSVPVDIALPCATQNEISGEDAKTLLDNGVKAVCEGANMPTELEGAHAFLNAKILYAPAKAANAGGVAVSGLEQSQNALRLSWSREEVDSRLQSIMSDIHENCLQHGKTDDFVDYVRGANIAGFIKVADAMLAYGVV</sequence>
<protein>
    <recommendedName>
        <fullName evidence="4">Glutamate dehydrogenase</fullName>
    </recommendedName>
</protein>
<evidence type="ECO:0000259" key="9">
    <source>
        <dbReference type="SMART" id="SM00839"/>
    </source>
</evidence>
<proteinExistence type="inferred from homology"/>
<evidence type="ECO:0000256" key="6">
    <source>
        <dbReference type="PIRSR" id="PIRSR000185-2"/>
    </source>
</evidence>
<dbReference type="FunFam" id="3.40.50.10860:FF:000002">
    <property type="entry name" value="Glutamate dehydrogenase"/>
    <property type="match status" value="1"/>
</dbReference>
<dbReference type="SMART" id="SM00839">
    <property type="entry name" value="ELFV_dehydrog"/>
    <property type="match status" value="1"/>
</dbReference>
<dbReference type="GO" id="GO:0000166">
    <property type="term" value="F:nucleotide binding"/>
    <property type="evidence" value="ECO:0007669"/>
    <property type="project" value="UniProtKB-KW"/>
</dbReference>
<evidence type="ECO:0000256" key="5">
    <source>
        <dbReference type="PIRSR" id="PIRSR000185-1"/>
    </source>
</evidence>
<feature type="binding site" evidence="6">
    <location>
        <position position="118"/>
    </location>
    <ligand>
        <name>substrate</name>
    </ligand>
</feature>
<dbReference type="Gene3D" id="3.40.50.720">
    <property type="entry name" value="NAD(P)-binding Rossmann-like Domain"/>
    <property type="match status" value="1"/>
</dbReference>
<dbReference type="Pfam" id="PF02812">
    <property type="entry name" value="ELFV_dehydrog_N"/>
    <property type="match status" value="1"/>
</dbReference>
<dbReference type="InterPro" id="IPR046346">
    <property type="entry name" value="Aminoacid_DH-like_N_sf"/>
</dbReference>
<dbReference type="Pfam" id="PF00208">
    <property type="entry name" value="ELFV_dehydrog"/>
    <property type="match status" value="1"/>
</dbReference>
<feature type="binding site" evidence="6">
    <location>
        <position position="244"/>
    </location>
    <ligand>
        <name>NAD(+)</name>
        <dbReference type="ChEBI" id="CHEBI:57540"/>
    </ligand>
</feature>
<dbReference type="InterPro" id="IPR033922">
    <property type="entry name" value="NAD_bind_Glu_DH"/>
</dbReference>
<dbReference type="CDD" id="cd05313">
    <property type="entry name" value="NAD_bind_2_Glu_DH"/>
    <property type="match status" value="1"/>
</dbReference>
<dbReference type="PROSITE" id="PS00074">
    <property type="entry name" value="GLFV_DEHYDROGENASE"/>
    <property type="match status" value="1"/>
</dbReference>
<comment type="similarity">
    <text evidence="1 4 8">Belongs to the Glu/Leu/Phe/Val dehydrogenases family.</text>
</comment>
<dbReference type="Gene3D" id="3.40.50.10860">
    <property type="entry name" value="Leucine Dehydrogenase, chain A, domain 1"/>
    <property type="match status" value="1"/>
</dbReference>
<keyword evidence="11" id="KW-1185">Reference proteome</keyword>
<dbReference type="EMBL" id="CP037422">
    <property type="protein sequence ID" value="QDU09027.1"/>
    <property type="molecule type" value="Genomic_DNA"/>
</dbReference>
<accession>A0A517WUT3</accession>
<dbReference type="NCBIfam" id="NF006929">
    <property type="entry name" value="PRK09414.1"/>
    <property type="match status" value="1"/>
</dbReference>
<dbReference type="FunFam" id="1.10.285.10:FF:000001">
    <property type="entry name" value="Glutamate dehydrogenase"/>
    <property type="match status" value="1"/>
</dbReference>
<dbReference type="InterPro" id="IPR006097">
    <property type="entry name" value="Glu/Leu/Phe/Val/Trp_DH_dimer"/>
</dbReference>
<dbReference type="FunFam" id="3.40.50.720:FF:000030">
    <property type="entry name" value="Glutamate dehydrogenase"/>
    <property type="match status" value="1"/>
</dbReference>
<feature type="domain" description="Glutamate/phenylalanine/leucine/valine/L-tryptophan dehydrogenase C-terminal" evidence="9">
    <location>
        <begin position="206"/>
        <end position="448"/>
    </location>
</feature>
<gene>
    <name evidence="10" type="primary">gdhA_1</name>
    <name evidence="10" type="ORF">V202x_23980</name>
</gene>
<evidence type="ECO:0000256" key="7">
    <source>
        <dbReference type="PIRSR" id="PIRSR000185-3"/>
    </source>
</evidence>
<keyword evidence="6" id="KW-0547">Nucleotide-binding</keyword>
<organism evidence="10 11">
    <name type="scientific">Gimesia aquarii</name>
    <dbReference type="NCBI Taxonomy" id="2527964"/>
    <lineage>
        <taxon>Bacteria</taxon>
        <taxon>Pseudomonadati</taxon>
        <taxon>Planctomycetota</taxon>
        <taxon>Planctomycetia</taxon>
        <taxon>Planctomycetales</taxon>
        <taxon>Planctomycetaceae</taxon>
        <taxon>Gimesia</taxon>
    </lineage>
</organism>
<reference evidence="10 11" key="1">
    <citation type="submission" date="2019-03" db="EMBL/GenBank/DDBJ databases">
        <title>Deep-cultivation of Planctomycetes and their phenomic and genomic characterization uncovers novel biology.</title>
        <authorList>
            <person name="Wiegand S."/>
            <person name="Jogler M."/>
            <person name="Boedeker C."/>
            <person name="Pinto D."/>
            <person name="Vollmers J."/>
            <person name="Rivas-Marin E."/>
            <person name="Kohn T."/>
            <person name="Peeters S.H."/>
            <person name="Heuer A."/>
            <person name="Rast P."/>
            <person name="Oberbeckmann S."/>
            <person name="Bunk B."/>
            <person name="Jeske O."/>
            <person name="Meyerdierks A."/>
            <person name="Storesund J.E."/>
            <person name="Kallscheuer N."/>
            <person name="Luecker S."/>
            <person name="Lage O.M."/>
            <person name="Pohl T."/>
            <person name="Merkel B.J."/>
            <person name="Hornburger P."/>
            <person name="Mueller R.-W."/>
            <person name="Bruemmer F."/>
            <person name="Labrenz M."/>
            <person name="Spormann A.M."/>
            <person name="Op den Camp H."/>
            <person name="Overmann J."/>
            <person name="Amann R."/>
            <person name="Jetten M.S.M."/>
            <person name="Mascher T."/>
            <person name="Medema M.H."/>
            <person name="Devos D.P."/>
            <person name="Kaster A.-K."/>
            <person name="Ovreas L."/>
            <person name="Rohde M."/>
            <person name="Galperin M.Y."/>
            <person name="Jogler C."/>
        </authorList>
    </citation>
    <scope>NUCLEOTIDE SEQUENCE [LARGE SCALE GENOMIC DNA]</scope>
    <source>
        <strain evidence="10 11">V202</strain>
    </source>
</reference>
<feature type="binding site" evidence="6">
    <location>
        <position position="383"/>
    </location>
    <ligand>
        <name>substrate</name>
    </ligand>
</feature>
<dbReference type="InterPro" id="IPR006096">
    <property type="entry name" value="Glu/Leu/Phe/Val/Trp_DH_C"/>
</dbReference>
<feature type="site" description="Important for catalysis" evidence="7">
    <location>
        <position position="170"/>
    </location>
</feature>
<evidence type="ECO:0000256" key="2">
    <source>
        <dbReference type="ARBA" id="ARBA00011643"/>
    </source>
</evidence>
<dbReference type="RefSeq" id="WP_145174600.1">
    <property type="nucleotide sequence ID" value="NZ_CP037422.1"/>
</dbReference>
<evidence type="ECO:0000256" key="8">
    <source>
        <dbReference type="RuleBase" id="RU004417"/>
    </source>
</evidence>
<dbReference type="SUPFAM" id="SSF51735">
    <property type="entry name" value="NAD(P)-binding Rossmann-fold domains"/>
    <property type="match status" value="1"/>
</dbReference>
<feature type="binding site" evidence="6">
    <location>
        <position position="213"/>
    </location>
    <ligand>
        <name>NAD(+)</name>
        <dbReference type="ChEBI" id="CHEBI:57540"/>
    </ligand>
</feature>
<dbReference type="PRINTS" id="PR00082">
    <property type="entry name" value="GLFDHDRGNASE"/>
</dbReference>
<dbReference type="InterPro" id="IPR014362">
    <property type="entry name" value="Glu_DH"/>
</dbReference>
<dbReference type="GO" id="GO:0004354">
    <property type="term" value="F:glutamate dehydrogenase (NADP+) activity"/>
    <property type="evidence" value="ECO:0007669"/>
    <property type="project" value="TreeGrafter"/>
</dbReference>
<feature type="binding site" evidence="6">
    <location>
        <position position="115"/>
    </location>
    <ligand>
        <name>substrate</name>
    </ligand>
</feature>
<dbReference type="SUPFAM" id="SSF53223">
    <property type="entry name" value="Aminoacid dehydrogenase-like, N-terminal domain"/>
    <property type="match status" value="1"/>
</dbReference>
<dbReference type="Gene3D" id="1.10.285.10">
    <property type="entry name" value="Glutamate Dehydrogenase, chain A, domain 3"/>
    <property type="match status" value="2"/>
</dbReference>
<dbReference type="PANTHER" id="PTHR43571">
    <property type="entry name" value="NADP-SPECIFIC GLUTAMATE DEHYDROGENASE 1-RELATED"/>
    <property type="match status" value="1"/>
</dbReference>
<evidence type="ECO:0000256" key="3">
    <source>
        <dbReference type="ARBA" id="ARBA00023002"/>
    </source>
</evidence>
<dbReference type="AlphaFoldDB" id="A0A517WUT3"/>
<dbReference type="OrthoDB" id="9803297at2"/>
<dbReference type="InterPro" id="IPR006095">
    <property type="entry name" value="Glu/Leu/Phe/Val/Trp_DH"/>
</dbReference>
<dbReference type="InterPro" id="IPR050724">
    <property type="entry name" value="Glu_Leu_Phe_Val_DH"/>
</dbReference>